<feature type="non-terminal residue" evidence="1">
    <location>
        <position position="41"/>
    </location>
</feature>
<evidence type="ECO:0000313" key="2">
    <source>
        <dbReference type="Proteomes" id="UP001199644"/>
    </source>
</evidence>
<protein>
    <submittedName>
        <fullName evidence="1">Cupin domain-containing protein</fullName>
    </submittedName>
</protein>
<name>A0AAW5EJE6_CAMJU</name>
<organism evidence="1 2">
    <name type="scientific">Campylobacter jejuni</name>
    <dbReference type="NCBI Taxonomy" id="197"/>
    <lineage>
        <taxon>Bacteria</taxon>
        <taxon>Pseudomonadati</taxon>
        <taxon>Campylobacterota</taxon>
        <taxon>Epsilonproteobacteria</taxon>
        <taxon>Campylobacterales</taxon>
        <taxon>Campylobacteraceae</taxon>
        <taxon>Campylobacter</taxon>
    </lineage>
</organism>
<comment type="caution">
    <text evidence="1">The sequence shown here is derived from an EMBL/GenBank/DDBJ whole genome shotgun (WGS) entry which is preliminary data.</text>
</comment>
<reference evidence="1" key="1">
    <citation type="submission" date="2021-12" db="EMBL/GenBank/DDBJ databases">
        <title>Prevalence of phenicol resistance gene fexA in Campylobacter isolated from poultry supply chain.</title>
        <authorList>
            <person name="Tang B."/>
            <person name="Zheng X."/>
            <person name="Lin J."/>
            <person name="Lin R."/>
            <person name="Yang H."/>
            <person name="Shen Z."/>
            <person name="Xia F."/>
        </authorList>
    </citation>
    <scope>NUCLEOTIDE SEQUENCE</scope>
    <source>
        <strain evidence="1">CJHN2011004</strain>
    </source>
</reference>
<dbReference type="AlphaFoldDB" id="A0AAW5EJE6"/>
<evidence type="ECO:0000313" key="1">
    <source>
        <dbReference type="EMBL" id="MCH3852958.1"/>
    </source>
</evidence>
<gene>
    <name evidence="1" type="ORF">LZC39_12745</name>
</gene>
<proteinExistence type="predicted"/>
<accession>A0AAW5EJE6</accession>
<dbReference type="EMBL" id="JAJUOL010000540">
    <property type="protein sequence ID" value="MCH3852958.1"/>
    <property type="molecule type" value="Genomic_DNA"/>
</dbReference>
<dbReference type="Proteomes" id="UP001199644">
    <property type="component" value="Unassembled WGS sequence"/>
</dbReference>
<sequence length="41" mass="4785">MKITQWNKADFSPKEVKINVLIDDEHSKEIQILLAKDSVMK</sequence>